<reference evidence="1" key="4">
    <citation type="submission" date="2025-09" db="UniProtKB">
        <authorList>
            <consortium name="Ensembl"/>
        </authorList>
    </citation>
    <scope>IDENTIFICATION</scope>
    <source>
        <strain evidence="1">17573</strain>
    </source>
</reference>
<dbReference type="VEuPathDB" id="HostDB:ENSMMUG00000057641"/>
<dbReference type="Ensembl" id="ENSMMUT00000087384.1">
    <property type="protein sequence ID" value="ENSMMUP00000076149.1"/>
    <property type="gene ID" value="ENSMMUG00000057641.1"/>
</dbReference>
<evidence type="ECO:0000313" key="2">
    <source>
        <dbReference type="Proteomes" id="UP000006718"/>
    </source>
</evidence>
<evidence type="ECO:0000313" key="1">
    <source>
        <dbReference type="Ensembl" id="ENSMMUP00000076149.1"/>
    </source>
</evidence>
<protein>
    <submittedName>
        <fullName evidence="1">Uncharacterized protein</fullName>
    </submittedName>
</protein>
<name>A0A5F8AFH5_MACMU</name>
<accession>A0A5F8AFH5</accession>
<reference evidence="2" key="1">
    <citation type="journal article" date="2007" name="Science">
        <title>Evolutionary and biomedical insights from the rhesus macaque genome.</title>
        <authorList>
            <person name="Gibbs R.A."/>
            <person name="Rogers J."/>
            <person name="Katze M.G."/>
            <person name="Bumgarner R."/>
            <person name="Weinstock G.M."/>
            <person name="Mardis E.R."/>
            <person name="Remington K.A."/>
            <person name="Strausberg R.L."/>
            <person name="Venter J.C."/>
            <person name="Wilson R.K."/>
            <person name="Batzer M.A."/>
            <person name="Bustamante C.D."/>
            <person name="Eichler E.E."/>
            <person name="Hahn M.W."/>
            <person name="Hardison R.C."/>
            <person name="Makova K.D."/>
            <person name="Miller W."/>
            <person name="Milosavljevic A."/>
            <person name="Palermo R.E."/>
            <person name="Siepel A."/>
            <person name="Sikela J.M."/>
            <person name="Attaway T."/>
            <person name="Bell S."/>
            <person name="Bernard K.E."/>
            <person name="Buhay C.J."/>
            <person name="Chandrabose M.N."/>
            <person name="Dao M."/>
            <person name="Davis C."/>
            <person name="Delehaunty K.D."/>
            <person name="Ding Y."/>
            <person name="Dinh H.H."/>
            <person name="Dugan-Rocha S."/>
            <person name="Fulton L.A."/>
            <person name="Gabisi R.A."/>
            <person name="Garner T.T."/>
            <person name="Godfrey J."/>
            <person name="Hawes A.C."/>
            <person name="Hernandez J."/>
            <person name="Hines S."/>
            <person name="Holder M."/>
            <person name="Hume J."/>
            <person name="Jhangiani S.N."/>
            <person name="Joshi V."/>
            <person name="Khan Z.M."/>
            <person name="Kirkness E.F."/>
            <person name="Cree A."/>
            <person name="Fowler R.G."/>
            <person name="Lee S."/>
            <person name="Lewis L.R."/>
            <person name="Li Z."/>
            <person name="Liu Y.-S."/>
            <person name="Moore S.M."/>
            <person name="Muzny D."/>
            <person name="Nazareth L.V."/>
            <person name="Ngo D.N."/>
            <person name="Okwuonu G.O."/>
            <person name="Pai G."/>
            <person name="Parker D."/>
            <person name="Paul H.A."/>
            <person name="Pfannkoch C."/>
            <person name="Pohl C.S."/>
            <person name="Rogers Y.-H.C."/>
            <person name="Ruiz S.J."/>
            <person name="Sabo A."/>
            <person name="Santibanez J."/>
            <person name="Schneider B.W."/>
            <person name="Smith S.M."/>
            <person name="Sodergren E."/>
            <person name="Svatek A.F."/>
            <person name="Utterback T.R."/>
            <person name="Vattathil S."/>
            <person name="Warren W."/>
            <person name="White C.S."/>
            <person name="Chinwalla A.T."/>
            <person name="Feng Y."/>
            <person name="Halpern A.L."/>
            <person name="Hillier L.W."/>
            <person name="Huang X."/>
            <person name="Minx P."/>
            <person name="Nelson J.O."/>
            <person name="Pepin K.H."/>
            <person name="Qin X."/>
            <person name="Sutton G.G."/>
            <person name="Venter E."/>
            <person name="Walenz B.P."/>
            <person name="Wallis J.W."/>
            <person name="Worley K.C."/>
            <person name="Yang S.-P."/>
            <person name="Jones S.M."/>
            <person name="Marra M.A."/>
            <person name="Rocchi M."/>
            <person name="Schein J.E."/>
            <person name="Baertsch R."/>
            <person name="Clarke L."/>
            <person name="Csuros M."/>
            <person name="Glasscock J."/>
            <person name="Harris R.A."/>
            <person name="Havlak P."/>
            <person name="Jackson A.R."/>
            <person name="Jiang H."/>
            <person name="Liu Y."/>
            <person name="Messina D.N."/>
            <person name="Shen Y."/>
            <person name="Song H.X.-Z."/>
            <person name="Wylie T."/>
            <person name="Zhang L."/>
            <person name="Birney E."/>
            <person name="Han K."/>
            <person name="Konkel M.K."/>
            <person name="Lee J."/>
            <person name="Smit A.F.A."/>
            <person name="Ullmer B."/>
            <person name="Wang H."/>
            <person name="Xing J."/>
            <person name="Burhans R."/>
            <person name="Cheng Z."/>
            <person name="Karro J.E."/>
            <person name="Ma J."/>
            <person name="Raney B."/>
            <person name="She X."/>
            <person name="Cox M.J."/>
            <person name="Demuth J.P."/>
            <person name="Dumas L.J."/>
            <person name="Han S.-G."/>
            <person name="Hopkins J."/>
            <person name="Karimpour-Fard A."/>
            <person name="Kim Y.H."/>
            <person name="Pollack J.R."/>
            <person name="Vinar T."/>
            <person name="Addo-Quaye C."/>
            <person name="Degenhardt J."/>
            <person name="Denby A."/>
            <person name="Hubisz M.J."/>
            <person name="Indap A."/>
            <person name="Kosiol C."/>
            <person name="Lahn B.T."/>
            <person name="Lawson H.A."/>
            <person name="Marklein A."/>
            <person name="Nielsen R."/>
            <person name="Vallender E.J."/>
            <person name="Clark A.G."/>
            <person name="Ferguson B."/>
            <person name="Hernandez R.D."/>
            <person name="Hirani K."/>
            <person name="Kehrer-Sawatzki H."/>
            <person name="Kolb J."/>
            <person name="Patil S."/>
            <person name="Pu L.-L."/>
            <person name="Ren Y."/>
            <person name="Smith D.G."/>
            <person name="Wheeler D.A."/>
            <person name="Schenck I."/>
            <person name="Ball E.V."/>
            <person name="Chen R."/>
            <person name="Cooper D.N."/>
            <person name="Giardine B."/>
            <person name="Hsu F."/>
            <person name="Kent W.J."/>
            <person name="Lesk A."/>
            <person name="Nelson D.L."/>
            <person name="O'brien W.E."/>
            <person name="Pruefer K."/>
            <person name="Stenson P.D."/>
            <person name="Wallace J.C."/>
            <person name="Ke H."/>
            <person name="Liu X.-M."/>
            <person name="Wang P."/>
            <person name="Xiang A.P."/>
            <person name="Yang F."/>
            <person name="Barber G.P."/>
            <person name="Haussler D."/>
            <person name="Karolchik D."/>
            <person name="Kern A.D."/>
            <person name="Kuhn R.M."/>
            <person name="Smith K.E."/>
            <person name="Zwieg A.S."/>
        </authorList>
    </citation>
    <scope>NUCLEOTIDE SEQUENCE [LARGE SCALE GENOMIC DNA]</scope>
    <source>
        <strain evidence="2">17573</strain>
    </source>
</reference>
<dbReference type="OMA" id="FRASKQE"/>
<sequence length="112" mass="11572">DVCLPLQGGVSQSGYTVVRDPLEEAVCPLSELEHCAGRSAALFRVARQGCLSLLKLRLQLPLPPGALSQGGGGFINKSLTGAVALFSEMDCPERRGSLATAALLSCGGLHPV</sequence>
<keyword evidence="2" id="KW-1185">Reference proteome</keyword>
<dbReference type="Proteomes" id="UP000006718">
    <property type="component" value="Chromosome 4"/>
</dbReference>
<dbReference type="Bgee" id="ENSMMUG00000057641">
    <property type="expression patterns" value="Expressed in spleen and 4 other cell types or tissues"/>
</dbReference>
<dbReference type="AlphaFoldDB" id="A0A5F8AFH5"/>
<organism evidence="1 2">
    <name type="scientific">Macaca mulatta</name>
    <name type="common">Rhesus macaque</name>
    <dbReference type="NCBI Taxonomy" id="9544"/>
    <lineage>
        <taxon>Eukaryota</taxon>
        <taxon>Metazoa</taxon>
        <taxon>Chordata</taxon>
        <taxon>Craniata</taxon>
        <taxon>Vertebrata</taxon>
        <taxon>Euteleostomi</taxon>
        <taxon>Mammalia</taxon>
        <taxon>Eutheria</taxon>
        <taxon>Euarchontoglires</taxon>
        <taxon>Primates</taxon>
        <taxon>Haplorrhini</taxon>
        <taxon>Catarrhini</taxon>
        <taxon>Cercopithecidae</taxon>
        <taxon>Cercopithecinae</taxon>
        <taxon>Macaca</taxon>
    </lineage>
</organism>
<reference evidence="1" key="2">
    <citation type="submission" date="2019-01" db="EMBL/GenBank/DDBJ databases">
        <authorList>
            <person name="Graves T."/>
            <person name="Eichler E.E."/>
            <person name="Wilson R.K."/>
        </authorList>
    </citation>
    <scope>NUCLEOTIDE SEQUENCE [LARGE SCALE GENOMIC DNA]</scope>
    <source>
        <strain evidence="1">17573</strain>
    </source>
</reference>
<proteinExistence type="predicted"/>
<reference evidence="1" key="3">
    <citation type="submission" date="2025-08" db="UniProtKB">
        <authorList>
            <consortium name="Ensembl"/>
        </authorList>
    </citation>
    <scope>IDENTIFICATION</scope>
    <source>
        <strain evidence="1">17573</strain>
    </source>
</reference>
<dbReference type="InParanoid" id="A0A5F8AFH5"/>
<dbReference type="GeneTree" id="ENSGT00980000202103"/>